<dbReference type="PIRSF" id="PIRSF019455">
    <property type="entry name" value="CopR_AtkY"/>
    <property type="match status" value="1"/>
</dbReference>
<dbReference type="InterPro" id="IPR005650">
    <property type="entry name" value="BlaI_family"/>
</dbReference>
<organism evidence="5 6">
    <name type="scientific">Novipirellula artificiosorum</name>
    <dbReference type="NCBI Taxonomy" id="2528016"/>
    <lineage>
        <taxon>Bacteria</taxon>
        <taxon>Pseudomonadati</taxon>
        <taxon>Planctomycetota</taxon>
        <taxon>Planctomycetia</taxon>
        <taxon>Pirellulales</taxon>
        <taxon>Pirellulaceae</taxon>
        <taxon>Novipirellula</taxon>
    </lineage>
</organism>
<evidence type="ECO:0000256" key="4">
    <source>
        <dbReference type="ARBA" id="ARBA00023163"/>
    </source>
</evidence>
<accession>A0A5C6DTL2</accession>
<proteinExistence type="inferred from homology"/>
<keyword evidence="3" id="KW-0238">DNA-binding</keyword>
<dbReference type="Gene3D" id="1.10.4040.10">
    <property type="entry name" value="Penicillinase repressor domain"/>
    <property type="match status" value="1"/>
</dbReference>
<protein>
    <submittedName>
        <fullName evidence="5">Transcriptional regulator BlaI</fullName>
    </submittedName>
</protein>
<dbReference type="OrthoDB" id="276770at2"/>
<dbReference type="Pfam" id="PF03965">
    <property type="entry name" value="Penicillinase_R"/>
    <property type="match status" value="1"/>
</dbReference>
<evidence type="ECO:0000313" key="6">
    <source>
        <dbReference type="Proteomes" id="UP000319143"/>
    </source>
</evidence>
<dbReference type="GO" id="GO:0003677">
    <property type="term" value="F:DNA binding"/>
    <property type="evidence" value="ECO:0007669"/>
    <property type="project" value="UniProtKB-KW"/>
</dbReference>
<keyword evidence="4" id="KW-0804">Transcription</keyword>
<sequence length="132" mass="15007">MVDRPGLSKGEIEVARVLWEIGPSPVRDVHEAIAAQRDIDFSTVQTYLRRLQSKGYAKSVLKGRVRIYKSKTKPRTVIRETVDDLVQRLFGGETMPLVRHLIEERGIDASELDELRKLLSEIEPDPTRKGQG</sequence>
<dbReference type="EMBL" id="SJPV01000003">
    <property type="protein sequence ID" value="TWU39217.1"/>
    <property type="molecule type" value="Genomic_DNA"/>
</dbReference>
<dbReference type="InterPro" id="IPR036388">
    <property type="entry name" value="WH-like_DNA-bd_sf"/>
</dbReference>
<evidence type="ECO:0000256" key="2">
    <source>
        <dbReference type="ARBA" id="ARBA00023015"/>
    </source>
</evidence>
<dbReference type="Proteomes" id="UP000319143">
    <property type="component" value="Unassembled WGS sequence"/>
</dbReference>
<keyword evidence="2" id="KW-0805">Transcription regulation</keyword>
<dbReference type="InterPro" id="IPR036390">
    <property type="entry name" value="WH_DNA-bd_sf"/>
</dbReference>
<evidence type="ECO:0000313" key="5">
    <source>
        <dbReference type="EMBL" id="TWU39217.1"/>
    </source>
</evidence>
<dbReference type="AlphaFoldDB" id="A0A5C6DTL2"/>
<keyword evidence="6" id="KW-1185">Reference proteome</keyword>
<evidence type="ECO:0000256" key="1">
    <source>
        <dbReference type="ARBA" id="ARBA00011046"/>
    </source>
</evidence>
<dbReference type="GO" id="GO:0045892">
    <property type="term" value="P:negative regulation of DNA-templated transcription"/>
    <property type="evidence" value="ECO:0007669"/>
    <property type="project" value="InterPro"/>
</dbReference>
<reference evidence="5 6" key="1">
    <citation type="submission" date="2019-02" db="EMBL/GenBank/DDBJ databases">
        <title>Deep-cultivation of Planctomycetes and their phenomic and genomic characterization uncovers novel biology.</title>
        <authorList>
            <person name="Wiegand S."/>
            <person name="Jogler M."/>
            <person name="Boedeker C."/>
            <person name="Pinto D."/>
            <person name="Vollmers J."/>
            <person name="Rivas-Marin E."/>
            <person name="Kohn T."/>
            <person name="Peeters S.H."/>
            <person name="Heuer A."/>
            <person name="Rast P."/>
            <person name="Oberbeckmann S."/>
            <person name="Bunk B."/>
            <person name="Jeske O."/>
            <person name="Meyerdierks A."/>
            <person name="Storesund J.E."/>
            <person name="Kallscheuer N."/>
            <person name="Luecker S."/>
            <person name="Lage O.M."/>
            <person name="Pohl T."/>
            <person name="Merkel B.J."/>
            <person name="Hornburger P."/>
            <person name="Mueller R.-W."/>
            <person name="Bruemmer F."/>
            <person name="Labrenz M."/>
            <person name="Spormann A.M."/>
            <person name="Op Den Camp H."/>
            <person name="Overmann J."/>
            <person name="Amann R."/>
            <person name="Jetten M.S.M."/>
            <person name="Mascher T."/>
            <person name="Medema M.H."/>
            <person name="Devos D.P."/>
            <person name="Kaster A.-K."/>
            <person name="Ovreas L."/>
            <person name="Rohde M."/>
            <person name="Galperin M.Y."/>
            <person name="Jogler C."/>
        </authorList>
    </citation>
    <scope>NUCLEOTIDE SEQUENCE [LARGE SCALE GENOMIC DNA]</scope>
    <source>
        <strain evidence="5 6">Poly41</strain>
    </source>
</reference>
<dbReference type="SUPFAM" id="SSF46785">
    <property type="entry name" value="Winged helix' DNA-binding domain"/>
    <property type="match status" value="1"/>
</dbReference>
<comment type="caution">
    <text evidence="5">The sequence shown here is derived from an EMBL/GenBank/DDBJ whole genome shotgun (WGS) entry which is preliminary data.</text>
</comment>
<dbReference type="Gene3D" id="1.10.10.10">
    <property type="entry name" value="Winged helix-like DNA-binding domain superfamily/Winged helix DNA-binding domain"/>
    <property type="match status" value="1"/>
</dbReference>
<evidence type="ECO:0000256" key="3">
    <source>
        <dbReference type="ARBA" id="ARBA00023125"/>
    </source>
</evidence>
<name>A0A5C6DTL2_9BACT</name>
<comment type="similarity">
    <text evidence="1">Belongs to the BlaI transcriptional regulatory family.</text>
</comment>
<gene>
    <name evidence="5" type="primary">blaI_3</name>
    <name evidence="5" type="ORF">Poly41_20390</name>
</gene>